<sequence length="123" mass="12651">MKEPIPALLWAGGLLTLALGASLARQQGLVDDDTVKRLVVGANGLLVAWLGNRMPKTITPSACARQITRVAGWSFVLSGLVYTGLWAFAPIPVAVVGGSGAVIAGIAVTIGYGLWLRAKANAA</sequence>
<reference evidence="2 3" key="1">
    <citation type="submission" date="2023-05" db="EMBL/GenBank/DDBJ databases">
        <authorList>
            <person name="Guo Y."/>
        </authorList>
    </citation>
    <scope>NUCLEOTIDE SEQUENCE [LARGE SCALE GENOMIC DNA]</scope>
    <source>
        <strain evidence="2 3">GR2756</strain>
    </source>
</reference>
<dbReference type="RefSeq" id="WP_315727252.1">
    <property type="nucleotide sequence ID" value="NZ_JAVUPU010000007.1"/>
</dbReference>
<keyword evidence="1" id="KW-0472">Membrane</keyword>
<proteinExistence type="predicted"/>
<protein>
    <submittedName>
        <fullName evidence="2">Ammonium transporter</fullName>
    </submittedName>
</protein>
<keyword evidence="3" id="KW-1185">Reference proteome</keyword>
<dbReference type="Proteomes" id="UP001259572">
    <property type="component" value="Unassembled WGS sequence"/>
</dbReference>
<accession>A0ABU3QAJ3</accession>
<evidence type="ECO:0000313" key="3">
    <source>
        <dbReference type="Proteomes" id="UP001259572"/>
    </source>
</evidence>
<comment type="caution">
    <text evidence="2">The sequence shown here is derived from an EMBL/GenBank/DDBJ whole genome shotgun (WGS) entry which is preliminary data.</text>
</comment>
<feature type="transmembrane region" description="Helical" evidence="1">
    <location>
        <begin position="70"/>
        <end position="89"/>
    </location>
</feature>
<feature type="transmembrane region" description="Helical" evidence="1">
    <location>
        <begin position="34"/>
        <end position="50"/>
    </location>
</feature>
<evidence type="ECO:0000256" key="1">
    <source>
        <dbReference type="SAM" id="Phobius"/>
    </source>
</evidence>
<feature type="transmembrane region" description="Helical" evidence="1">
    <location>
        <begin position="95"/>
        <end position="115"/>
    </location>
</feature>
<gene>
    <name evidence="2" type="ORF">RQX22_14430</name>
</gene>
<name>A0ABU3QAJ3_9SPHN</name>
<keyword evidence="1" id="KW-0812">Transmembrane</keyword>
<evidence type="ECO:0000313" key="2">
    <source>
        <dbReference type="EMBL" id="MDT9600154.1"/>
    </source>
</evidence>
<keyword evidence="1" id="KW-1133">Transmembrane helix</keyword>
<dbReference type="EMBL" id="JAVUPU010000007">
    <property type="protein sequence ID" value="MDT9600154.1"/>
    <property type="molecule type" value="Genomic_DNA"/>
</dbReference>
<organism evidence="2 3">
    <name type="scientific">Sphingosinicella rhizophila</name>
    <dbReference type="NCBI Taxonomy" id="3050082"/>
    <lineage>
        <taxon>Bacteria</taxon>
        <taxon>Pseudomonadati</taxon>
        <taxon>Pseudomonadota</taxon>
        <taxon>Alphaproteobacteria</taxon>
        <taxon>Sphingomonadales</taxon>
        <taxon>Sphingosinicellaceae</taxon>
        <taxon>Sphingosinicella</taxon>
    </lineage>
</organism>